<keyword evidence="3" id="KW-0285">Flavoprotein</keyword>
<evidence type="ECO:0000256" key="5">
    <source>
        <dbReference type="SAM" id="MobiDB-lite"/>
    </source>
</evidence>
<comment type="cofactor">
    <cofactor evidence="1">
        <name>FAD</name>
        <dbReference type="ChEBI" id="CHEBI:57692"/>
    </cofactor>
</comment>
<dbReference type="Gene3D" id="3.40.30.120">
    <property type="match status" value="1"/>
</dbReference>
<name>A0ABT5ZVF4_9ACTN</name>
<dbReference type="InterPro" id="IPR036249">
    <property type="entry name" value="Thioredoxin-like_sf"/>
</dbReference>
<dbReference type="SUPFAM" id="SSF51905">
    <property type="entry name" value="FAD/NAD(P)-binding domain"/>
    <property type="match status" value="1"/>
</dbReference>
<evidence type="ECO:0000256" key="3">
    <source>
        <dbReference type="ARBA" id="ARBA00022630"/>
    </source>
</evidence>
<feature type="domain" description="FAD-binding" evidence="6">
    <location>
        <begin position="3"/>
        <end position="361"/>
    </location>
</feature>
<dbReference type="InterPro" id="IPR050641">
    <property type="entry name" value="RIFMO-like"/>
</dbReference>
<dbReference type="GO" id="GO:0004497">
    <property type="term" value="F:monooxygenase activity"/>
    <property type="evidence" value="ECO:0007669"/>
    <property type="project" value="UniProtKB-KW"/>
</dbReference>
<sequence length="604" mass="64503">MADVDVLVVGAGPVGLTAAAELRRHGVDCRIVDRLAVPQPYAKAIGVLPRTLEVWDAMGLVHGALDVAVPHLGQLVFIDGKPAPRVELTLPPDIPYPFATLPQYATERLLAEHLARFGTEVERPTELRSVEMHPDEVEAVLAHADGRIERLRARYVVGCDGAHSLVRKAAGLTFEGDAFPEQYMIGDVEVDWELPAGYSMRAVNLDANGEMDDMVVCIPMPGVRRYWLSMLRPSAQAGSEDGSSAPDGMGDGHGPDLGQIQAVLDRLSPQPTTASTLRWSSAFRISHRLVDRYRNGRLFVAGDAAHIHPPIGGQGLNTGVQDAYNLAWKLALAVRGLATDDVLESYHAERHPVAQEVVNRTVRHAHTVRHARTARHARSGLGNNGDDAEMMLRRQAQLLVAYPDSPLIQPQAADGTPAAGPAPGDRAPDCRGLVSDLAAYPRRLFDLLRTPRHVLLLFAGPEHASGDGAARLEACAAEAHRAAHGLLDAYLVTAAEVPEDARPVGLRPPRVRDAAGEFRDAYAPRDGEALLIRPDGYLSGRFHPAVPEHLTAHLRRTFVTPSGGRGGGWYDVAGADGGSEVQQACPGTGVAGVLAVGGGDGTGT</sequence>
<keyword evidence="7" id="KW-0560">Oxidoreductase</keyword>
<evidence type="ECO:0000259" key="6">
    <source>
        <dbReference type="Pfam" id="PF01494"/>
    </source>
</evidence>
<feature type="region of interest" description="Disordered" evidence="5">
    <location>
        <begin position="237"/>
        <end position="256"/>
    </location>
</feature>
<accession>A0ABT5ZVF4</accession>
<evidence type="ECO:0000313" key="8">
    <source>
        <dbReference type="Proteomes" id="UP001216579"/>
    </source>
</evidence>
<comment type="similarity">
    <text evidence="2">Belongs to the PheA/TfdB FAD monooxygenase family.</text>
</comment>
<organism evidence="7 8">
    <name type="scientific">Streptomyces silvisoli</name>
    <dbReference type="NCBI Taxonomy" id="3034235"/>
    <lineage>
        <taxon>Bacteria</taxon>
        <taxon>Bacillati</taxon>
        <taxon>Actinomycetota</taxon>
        <taxon>Actinomycetes</taxon>
        <taxon>Kitasatosporales</taxon>
        <taxon>Streptomycetaceae</taxon>
        <taxon>Streptomyces</taxon>
    </lineage>
</organism>
<dbReference type="PANTHER" id="PTHR43004:SF19">
    <property type="entry name" value="BINDING MONOOXYGENASE, PUTATIVE (JCVI)-RELATED"/>
    <property type="match status" value="1"/>
</dbReference>
<evidence type="ECO:0000256" key="4">
    <source>
        <dbReference type="ARBA" id="ARBA00022827"/>
    </source>
</evidence>
<keyword evidence="4" id="KW-0274">FAD</keyword>
<protein>
    <submittedName>
        <fullName evidence="7">FAD-dependent monooxygenase</fullName>
    </submittedName>
</protein>
<keyword evidence="7" id="KW-0503">Monooxygenase</keyword>
<keyword evidence="8" id="KW-1185">Reference proteome</keyword>
<dbReference type="RefSeq" id="WP_276095992.1">
    <property type="nucleotide sequence ID" value="NZ_JARJBC010000022.1"/>
</dbReference>
<evidence type="ECO:0000256" key="2">
    <source>
        <dbReference type="ARBA" id="ARBA00007801"/>
    </source>
</evidence>
<dbReference type="Gene3D" id="3.30.70.2450">
    <property type="match status" value="1"/>
</dbReference>
<dbReference type="Pfam" id="PF01494">
    <property type="entry name" value="FAD_binding_3"/>
    <property type="match status" value="1"/>
</dbReference>
<dbReference type="InterPro" id="IPR002938">
    <property type="entry name" value="FAD-bd"/>
</dbReference>
<dbReference type="SUPFAM" id="SSF52833">
    <property type="entry name" value="Thioredoxin-like"/>
    <property type="match status" value="1"/>
</dbReference>
<comment type="caution">
    <text evidence="7">The sequence shown here is derived from an EMBL/GenBank/DDBJ whole genome shotgun (WGS) entry which is preliminary data.</text>
</comment>
<dbReference type="Proteomes" id="UP001216579">
    <property type="component" value="Unassembled WGS sequence"/>
</dbReference>
<evidence type="ECO:0000313" key="7">
    <source>
        <dbReference type="EMBL" id="MDF3293018.1"/>
    </source>
</evidence>
<proteinExistence type="inferred from homology"/>
<dbReference type="PRINTS" id="PR00420">
    <property type="entry name" value="RNGMNOXGNASE"/>
</dbReference>
<dbReference type="EMBL" id="JARJBC010000022">
    <property type="protein sequence ID" value="MDF3293018.1"/>
    <property type="molecule type" value="Genomic_DNA"/>
</dbReference>
<dbReference type="PANTHER" id="PTHR43004">
    <property type="entry name" value="TRK SYSTEM POTASSIUM UPTAKE PROTEIN"/>
    <property type="match status" value="1"/>
</dbReference>
<reference evidence="7 8" key="1">
    <citation type="submission" date="2023-03" db="EMBL/GenBank/DDBJ databases">
        <title>Draft genome sequence of Streptomyces sp. RB6PN23 isolated from peat swamp forest in Thailand.</title>
        <authorList>
            <person name="Klaysubun C."/>
            <person name="Duangmal K."/>
        </authorList>
    </citation>
    <scope>NUCLEOTIDE SEQUENCE [LARGE SCALE GENOMIC DNA]</scope>
    <source>
        <strain evidence="7 8">RB6PN23</strain>
    </source>
</reference>
<evidence type="ECO:0000256" key="1">
    <source>
        <dbReference type="ARBA" id="ARBA00001974"/>
    </source>
</evidence>
<dbReference type="InterPro" id="IPR036188">
    <property type="entry name" value="FAD/NAD-bd_sf"/>
</dbReference>
<gene>
    <name evidence="7" type="ORF">P3G67_28145</name>
</gene>
<dbReference type="Gene3D" id="3.50.50.60">
    <property type="entry name" value="FAD/NAD(P)-binding domain"/>
    <property type="match status" value="1"/>
</dbReference>